<dbReference type="EMBL" id="LLXL01000513">
    <property type="protein sequence ID" value="PKK71511.1"/>
    <property type="molecule type" value="Genomic_DNA"/>
</dbReference>
<dbReference type="VEuPathDB" id="FungiDB:RhiirFUN_007608"/>
<evidence type="ECO:0000313" key="2">
    <source>
        <dbReference type="EMBL" id="PKK71511.1"/>
    </source>
</evidence>
<dbReference type="VEuPathDB" id="FungiDB:FUN_017979"/>
<dbReference type="VEuPathDB" id="FungiDB:RhiirA1_465491"/>
<dbReference type="VEuPathDB" id="FungiDB:RhiirA1_495104"/>
<name>A0A2N1NCA5_9GLOM</name>
<gene>
    <name evidence="2" type="ORF">RhiirC2_778328</name>
</gene>
<evidence type="ECO:0008006" key="4">
    <source>
        <dbReference type="Google" id="ProtNLM"/>
    </source>
</evidence>
<feature type="compositionally biased region" description="Low complexity" evidence="1">
    <location>
        <begin position="12"/>
        <end position="23"/>
    </location>
</feature>
<sequence length="249" mass="29171">MPKESSKKRNRNNLVTNSNFNSNDETNIIINSPNNNLVNIFKPPFPPALTIDDLIKNAQTSDNKPKMVPNAFIAYRMALIREYRIKNKNIKLPRMGVFSRIAENSWNKEPQHVKGYYNKLTQDAKLFYKQNTIQIVLDKHMINILMTKKGNRFDFKNHHVIKDTYSVTRNLILSTRALLDSTSATSNSESMMDIDGETEQYQDPNGKKFRWESQFKLMMLARLIFVLLTLVSKRKLEFCKNMLKFWNKL</sequence>
<dbReference type="Gene3D" id="1.10.30.10">
    <property type="entry name" value="High mobility group box domain"/>
    <property type="match status" value="1"/>
</dbReference>
<dbReference type="SUPFAM" id="SSF47095">
    <property type="entry name" value="HMG-box"/>
    <property type="match status" value="1"/>
</dbReference>
<reference evidence="2 3" key="1">
    <citation type="submission" date="2016-04" db="EMBL/GenBank/DDBJ databases">
        <title>Genome analyses suggest a sexual origin of heterokaryosis in a supposedly ancient asexual fungus.</title>
        <authorList>
            <person name="Ropars J."/>
            <person name="Sedzielewska K."/>
            <person name="Noel J."/>
            <person name="Charron P."/>
            <person name="Farinelli L."/>
            <person name="Marton T."/>
            <person name="Kruger M."/>
            <person name="Pelin A."/>
            <person name="Brachmann A."/>
            <person name="Corradi N."/>
        </authorList>
    </citation>
    <scope>NUCLEOTIDE SEQUENCE [LARGE SCALE GENOMIC DNA]</scope>
    <source>
        <strain evidence="2 3">C2</strain>
    </source>
</reference>
<organism evidence="2 3">
    <name type="scientific">Rhizophagus irregularis</name>
    <dbReference type="NCBI Taxonomy" id="588596"/>
    <lineage>
        <taxon>Eukaryota</taxon>
        <taxon>Fungi</taxon>
        <taxon>Fungi incertae sedis</taxon>
        <taxon>Mucoromycota</taxon>
        <taxon>Glomeromycotina</taxon>
        <taxon>Glomeromycetes</taxon>
        <taxon>Glomerales</taxon>
        <taxon>Glomeraceae</taxon>
        <taxon>Rhizophagus</taxon>
    </lineage>
</organism>
<evidence type="ECO:0000256" key="1">
    <source>
        <dbReference type="SAM" id="MobiDB-lite"/>
    </source>
</evidence>
<dbReference type="AlphaFoldDB" id="A0A2N1NCA5"/>
<accession>A0A2N1NCA5</accession>
<comment type="caution">
    <text evidence="2">The sequence shown here is derived from an EMBL/GenBank/DDBJ whole genome shotgun (WGS) entry which is preliminary data.</text>
</comment>
<protein>
    <recommendedName>
        <fullName evidence="4">MATA-HMG</fullName>
    </recommendedName>
</protein>
<proteinExistence type="predicted"/>
<reference evidence="2 3" key="2">
    <citation type="submission" date="2017-10" db="EMBL/GenBank/DDBJ databases">
        <title>Extensive intraspecific genome diversity in a model arbuscular mycorrhizal fungus.</title>
        <authorList>
            <person name="Chen E.C.H."/>
            <person name="Morin E."/>
            <person name="Baudet D."/>
            <person name="Noel J."/>
            <person name="Ndikumana S."/>
            <person name="Charron P."/>
            <person name="St-Onge C."/>
            <person name="Giorgi J."/>
            <person name="Grigoriev I.V."/>
            <person name="Roux C."/>
            <person name="Martin F.M."/>
            <person name="Corradi N."/>
        </authorList>
    </citation>
    <scope>NUCLEOTIDE SEQUENCE [LARGE SCALE GENOMIC DNA]</scope>
    <source>
        <strain evidence="2 3">C2</strain>
    </source>
</reference>
<dbReference type="VEuPathDB" id="FungiDB:RhiirFUN_019413"/>
<dbReference type="InterPro" id="IPR036910">
    <property type="entry name" value="HMG_box_dom_sf"/>
</dbReference>
<evidence type="ECO:0000313" key="3">
    <source>
        <dbReference type="Proteomes" id="UP000233469"/>
    </source>
</evidence>
<dbReference type="Proteomes" id="UP000233469">
    <property type="component" value="Unassembled WGS sequence"/>
</dbReference>
<dbReference type="VEuPathDB" id="FungiDB:FUN_008823"/>
<feature type="region of interest" description="Disordered" evidence="1">
    <location>
        <begin position="1"/>
        <end position="24"/>
    </location>
</feature>